<keyword evidence="1" id="KW-0812">Transmembrane</keyword>
<keyword evidence="1" id="KW-1133">Transmembrane helix</keyword>
<organism evidence="2 3">
    <name type="scientific">Sphingobacterium suaedae</name>
    <dbReference type="NCBI Taxonomy" id="1686402"/>
    <lineage>
        <taxon>Bacteria</taxon>
        <taxon>Pseudomonadati</taxon>
        <taxon>Bacteroidota</taxon>
        <taxon>Sphingobacteriia</taxon>
        <taxon>Sphingobacteriales</taxon>
        <taxon>Sphingobacteriaceae</taxon>
        <taxon>Sphingobacterium</taxon>
    </lineage>
</organism>
<dbReference type="EMBL" id="JBHULR010000004">
    <property type="protein sequence ID" value="MFD2548159.1"/>
    <property type="molecule type" value="Genomic_DNA"/>
</dbReference>
<proteinExistence type="predicted"/>
<keyword evidence="1" id="KW-0472">Membrane</keyword>
<evidence type="ECO:0000313" key="3">
    <source>
        <dbReference type="Proteomes" id="UP001597545"/>
    </source>
</evidence>
<dbReference type="Proteomes" id="UP001597545">
    <property type="component" value="Unassembled WGS sequence"/>
</dbReference>
<evidence type="ECO:0008006" key="4">
    <source>
        <dbReference type="Google" id="ProtNLM"/>
    </source>
</evidence>
<feature type="transmembrane region" description="Helical" evidence="1">
    <location>
        <begin position="59"/>
        <end position="78"/>
    </location>
</feature>
<name>A0ABW5KGN3_9SPHI</name>
<feature type="transmembrane region" description="Helical" evidence="1">
    <location>
        <begin position="29"/>
        <end position="47"/>
    </location>
</feature>
<accession>A0ABW5KGN3</accession>
<comment type="caution">
    <text evidence="2">The sequence shown here is derived from an EMBL/GenBank/DDBJ whole genome shotgun (WGS) entry which is preliminary data.</text>
</comment>
<evidence type="ECO:0000256" key="1">
    <source>
        <dbReference type="SAM" id="Phobius"/>
    </source>
</evidence>
<gene>
    <name evidence="2" type="ORF">ACFSR5_10935</name>
</gene>
<keyword evidence="3" id="KW-1185">Reference proteome</keyword>
<evidence type="ECO:0000313" key="2">
    <source>
        <dbReference type="EMBL" id="MFD2548159.1"/>
    </source>
</evidence>
<reference evidence="3" key="1">
    <citation type="journal article" date="2019" name="Int. J. Syst. Evol. Microbiol.">
        <title>The Global Catalogue of Microorganisms (GCM) 10K type strain sequencing project: providing services to taxonomists for standard genome sequencing and annotation.</title>
        <authorList>
            <consortium name="The Broad Institute Genomics Platform"/>
            <consortium name="The Broad Institute Genome Sequencing Center for Infectious Disease"/>
            <person name="Wu L."/>
            <person name="Ma J."/>
        </authorList>
    </citation>
    <scope>NUCLEOTIDE SEQUENCE [LARGE SCALE GENOMIC DNA]</scope>
    <source>
        <strain evidence="3">KCTC 42662</strain>
    </source>
</reference>
<dbReference type="RefSeq" id="WP_380903646.1">
    <property type="nucleotide sequence ID" value="NZ_JBHUEG010000001.1"/>
</dbReference>
<sequence>MKLTPLNIVLACFLTWMISEWGNDQLHMSWWWVVIFVIVVVLTDVLFRSFVKDVKKLWYAQMGFILMTSIVVVFLRILGYSGA</sequence>
<protein>
    <recommendedName>
        <fullName evidence="4">DUF5668 domain-containing protein</fullName>
    </recommendedName>
</protein>